<reference evidence="4" key="1">
    <citation type="submission" date="2020-10" db="EMBL/GenBank/DDBJ databases">
        <authorList>
            <person name="Gilroy R."/>
        </authorList>
    </citation>
    <scope>NUCLEOTIDE SEQUENCE</scope>
    <source>
        <strain evidence="4">CHK157-1446</strain>
    </source>
</reference>
<evidence type="ECO:0000256" key="1">
    <source>
        <dbReference type="ARBA" id="ARBA00008720"/>
    </source>
</evidence>
<name>A0A9D1ENS2_9FIRM</name>
<dbReference type="Pfam" id="PF04297">
    <property type="entry name" value="UPF0122"/>
    <property type="match status" value="1"/>
</dbReference>
<dbReference type="PANTHER" id="PTHR40083:SF1">
    <property type="entry name" value="UPF0122 PROTEIN YLXM"/>
    <property type="match status" value="1"/>
</dbReference>
<sequence>MENVSALLTNGKRYIIISPVKFLDFTLNTIFRCEERRRGDIVAKDLKFSLLLDIYGGMLTDKQREMLDFYYNEDLSLSEIAANVGISRQGVRDSIKRGEQALIELDDKIGLSKIIEDYNLLLSRIQSACDEIINDCKTYTTSKSVIGKLEKIKNEIEERDRNGV</sequence>
<comment type="similarity">
    <text evidence="1 3">Belongs to the UPF0122 family.</text>
</comment>
<dbReference type="SUPFAM" id="SSF88659">
    <property type="entry name" value="Sigma3 and sigma4 domains of RNA polymerase sigma factors"/>
    <property type="match status" value="1"/>
</dbReference>
<dbReference type="EMBL" id="DVIR01000030">
    <property type="protein sequence ID" value="HIS24332.1"/>
    <property type="molecule type" value="Genomic_DNA"/>
</dbReference>
<comment type="function">
    <text evidence="2 3">Might take part in the signal recognition particle (SRP) pathway. This is inferred from the conservation of its genetic proximity to ftsY/ffh. May be a regulatory protein.</text>
</comment>
<dbReference type="HAMAP" id="MF_00245">
    <property type="entry name" value="UPF0122"/>
    <property type="match status" value="1"/>
</dbReference>
<dbReference type="PANTHER" id="PTHR40083">
    <property type="entry name" value="UPF0122 PROTEIN CBO2450/CLC_2298"/>
    <property type="match status" value="1"/>
</dbReference>
<reference evidence="4" key="2">
    <citation type="journal article" date="2021" name="PeerJ">
        <title>Extensive microbial diversity within the chicken gut microbiome revealed by metagenomics and culture.</title>
        <authorList>
            <person name="Gilroy R."/>
            <person name="Ravi A."/>
            <person name="Getino M."/>
            <person name="Pursley I."/>
            <person name="Horton D.L."/>
            <person name="Alikhan N.F."/>
            <person name="Baker D."/>
            <person name="Gharbi K."/>
            <person name="Hall N."/>
            <person name="Watson M."/>
            <person name="Adriaenssens E.M."/>
            <person name="Foster-Nyarko E."/>
            <person name="Jarju S."/>
            <person name="Secka A."/>
            <person name="Antonio M."/>
            <person name="Oren A."/>
            <person name="Chaudhuri R.R."/>
            <person name="La Ragione R."/>
            <person name="Hildebrand F."/>
            <person name="Pallen M.J."/>
        </authorList>
    </citation>
    <scope>NUCLEOTIDE SEQUENCE</scope>
    <source>
        <strain evidence="4">CHK157-1446</strain>
    </source>
</reference>
<dbReference type="InterPro" id="IPR036388">
    <property type="entry name" value="WH-like_DNA-bd_sf"/>
</dbReference>
<dbReference type="InterPro" id="IPR013324">
    <property type="entry name" value="RNA_pol_sigma_r3/r4-like"/>
</dbReference>
<evidence type="ECO:0000313" key="4">
    <source>
        <dbReference type="EMBL" id="HIS24332.1"/>
    </source>
</evidence>
<dbReference type="GO" id="GO:0003677">
    <property type="term" value="F:DNA binding"/>
    <property type="evidence" value="ECO:0007669"/>
    <property type="project" value="UniProtKB-KW"/>
</dbReference>
<gene>
    <name evidence="4" type="ORF">IAD01_02890</name>
</gene>
<evidence type="ECO:0000256" key="2">
    <source>
        <dbReference type="ARBA" id="ARBA00024764"/>
    </source>
</evidence>
<evidence type="ECO:0000256" key="3">
    <source>
        <dbReference type="HAMAP-Rule" id="MF_00245"/>
    </source>
</evidence>
<protein>
    <recommendedName>
        <fullName evidence="3">UPF0122 protein IAD01_02890</fullName>
    </recommendedName>
</protein>
<dbReference type="Gene3D" id="1.10.10.10">
    <property type="entry name" value="Winged helix-like DNA-binding domain superfamily/Winged helix DNA-binding domain"/>
    <property type="match status" value="1"/>
</dbReference>
<dbReference type="InterPro" id="IPR007394">
    <property type="entry name" value="UPF0122"/>
</dbReference>
<keyword evidence="4" id="KW-0238">DNA-binding</keyword>
<dbReference type="AlphaFoldDB" id="A0A9D1ENS2"/>
<comment type="caution">
    <text evidence="4">The sequence shown here is derived from an EMBL/GenBank/DDBJ whole genome shotgun (WGS) entry which is preliminary data.</text>
</comment>
<accession>A0A9D1ENS2</accession>
<proteinExistence type="inferred from homology"/>
<organism evidence="4 5">
    <name type="scientific">Candidatus Faeciplasma gallinarum</name>
    <dbReference type="NCBI Taxonomy" id="2840799"/>
    <lineage>
        <taxon>Bacteria</taxon>
        <taxon>Bacillati</taxon>
        <taxon>Bacillota</taxon>
        <taxon>Clostridia</taxon>
        <taxon>Eubacteriales</taxon>
        <taxon>Oscillospiraceae</taxon>
        <taxon>Oscillospiraceae incertae sedis</taxon>
        <taxon>Candidatus Faeciplasma</taxon>
    </lineage>
</organism>
<dbReference type="Proteomes" id="UP000823982">
    <property type="component" value="Unassembled WGS sequence"/>
</dbReference>
<evidence type="ECO:0000313" key="5">
    <source>
        <dbReference type="Proteomes" id="UP000823982"/>
    </source>
</evidence>